<dbReference type="GO" id="GO:0000171">
    <property type="term" value="F:ribonuclease MRP activity"/>
    <property type="evidence" value="ECO:0007669"/>
    <property type="project" value="TreeGrafter"/>
</dbReference>
<accession>A0A165PWX7</accession>
<dbReference type="EMBL" id="KV425605">
    <property type="protein sequence ID" value="KZT21602.1"/>
    <property type="molecule type" value="Genomic_DNA"/>
</dbReference>
<dbReference type="GO" id="GO:0001682">
    <property type="term" value="P:tRNA 5'-leader removal"/>
    <property type="evidence" value="ECO:0007669"/>
    <property type="project" value="InterPro"/>
</dbReference>
<dbReference type="GO" id="GO:0030681">
    <property type="term" value="C:multimeric ribonuclease P complex"/>
    <property type="evidence" value="ECO:0007669"/>
    <property type="project" value="TreeGrafter"/>
</dbReference>
<dbReference type="PANTHER" id="PTHR15396">
    <property type="entry name" value="RIBONUCLEASE P PROTEIN SUBUNIT P40"/>
    <property type="match status" value="1"/>
</dbReference>
<evidence type="ECO:0000313" key="1">
    <source>
        <dbReference type="EMBL" id="KZT21602.1"/>
    </source>
</evidence>
<protein>
    <submittedName>
        <fullName evidence="1">Uncharacterized protein</fullName>
    </submittedName>
</protein>
<keyword evidence="2" id="KW-1185">Reference proteome</keyword>
<dbReference type="InParanoid" id="A0A165PWX7"/>
<dbReference type="STRING" id="1314782.A0A165PWX7"/>
<evidence type="ECO:0000313" key="2">
    <source>
        <dbReference type="Proteomes" id="UP000076761"/>
    </source>
</evidence>
<dbReference type="GO" id="GO:0000172">
    <property type="term" value="C:ribonuclease MRP complex"/>
    <property type="evidence" value="ECO:0007669"/>
    <property type="project" value="TreeGrafter"/>
</dbReference>
<dbReference type="Pfam" id="PF08584">
    <property type="entry name" value="Ribonuc_P_40"/>
    <property type="match status" value="1"/>
</dbReference>
<organism evidence="1 2">
    <name type="scientific">Neolentinus lepideus HHB14362 ss-1</name>
    <dbReference type="NCBI Taxonomy" id="1314782"/>
    <lineage>
        <taxon>Eukaryota</taxon>
        <taxon>Fungi</taxon>
        <taxon>Dikarya</taxon>
        <taxon>Basidiomycota</taxon>
        <taxon>Agaricomycotina</taxon>
        <taxon>Agaricomycetes</taxon>
        <taxon>Gloeophyllales</taxon>
        <taxon>Gloeophyllaceae</taxon>
        <taxon>Neolentinus</taxon>
    </lineage>
</organism>
<dbReference type="PANTHER" id="PTHR15396:SF1">
    <property type="entry name" value="RIBONUCLEASE P PROTEIN SUBUNIT P40"/>
    <property type="match status" value="1"/>
</dbReference>
<dbReference type="InterPro" id="IPR013893">
    <property type="entry name" value="RNase_P_Rpp40"/>
</dbReference>
<dbReference type="Proteomes" id="UP000076761">
    <property type="component" value="Unassembled WGS sequence"/>
</dbReference>
<dbReference type="OrthoDB" id="63112at2759"/>
<dbReference type="AlphaFoldDB" id="A0A165PWX7"/>
<sequence>MSFFERYTHENDAHFTALPLPSPLSDDSWCIDSTGTLTLQITKETYKVLGLVGTRLPFKLRGDPEQYVIRMPLQPNLQSPKNRERLKSAFQSWDRRRGEEGIGEWDILFNCSVAEHKLGHAHATLLVTPVVNRRTQVHIPTQSIPRHAPKDEDAAERWEEEMSELFEWVGLACMGSQRLDVQDRVDPYVAVYSPPTQSRVGDTIHFVWMGLLSSTFVQSVINLLSEQNVPFASITLHCPWNSPVSYLPPPPKTPPMRAIMEDAEATWSLIFVNNDRREASNILEGSGTKAAAGVREGKWALAETVGKYDTRWG</sequence>
<dbReference type="GO" id="GO:0004526">
    <property type="term" value="F:ribonuclease P activity"/>
    <property type="evidence" value="ECO:0007669"/>
    <property type="project" value="TreeGrafter"/>
</dbReference>
<reference evidence="1 2" key="1">
    <citation type="journal article" date="2016" name="Mol. Biol. Evol.">
        <title>Comparative Genomics of Early-Diverging Mushroom-Forming Fungi Provides Insights into the Origins of Lignocellulose Decay Capabilities.</title>
        <authorList>
            <person name="Nagy L.G."/>
            <person name="Riley R."/>
            <person name="Tritt A."/>
            <person name="Adam C."/>
            <person name="Daum C."/>
            <person name="Floudas D."/>
            <person name="Sun H."/>
            <person name="Yadav J.S."/>
            <person name="Pangilinan J."/>
            <person name="Larsson K.H."/>
            <person name="Matsuura K."/>
            <person name="Barry K."/>
            <person name="Labutti K."/>
            <person name="Kuo R."/>
            <person name="Ohm R.A."/>
            <person name="Bhattacharya S.S."/>
            <person name="Shirouzu T."/>
            <person name="Yoshinaga Y."/>
            <person name="Martin F.M."/>
            <person name="Grigoriev I.V."/>
            <person name="Hibbett D.S."/>
        </authorList>
    </citation>
    <scope>NUCLEOTIDE SEQUENCE [LARGE SCALE GENOMIC DNA]</scope>
    <source>
        <strain evidence="1 2">HHB14362 ss-1</strain>
    </source>
</reference>
<dbReference type="GO" id="GO:0000447">
    <property type="term" value="P:endonucleolytic cleavage in ITS1 to separate SSU-rRNA from 5.8S rRNA and LSU-rRNA from tricistronic rRNA transcript (SSU-rRNA, 5.8S rRNA, LSU-rRNA)"/>
    <property type="evidence" value="ECO:0007669"/>
    <property type="project" value="TreeGrafter"/>
</dbReference>
<gene>
    <name evidence="1" type="ORF">NEOLEDRAFT_1181608</name>
</gene>
<name>A0A165PWX7_9AGAM</name>
<proteinExistence type="predicted"/>